<dbReference type="OrthoDB" id="405848at2759"/>
<evidence type="ECO:0000313" key="13">
    <source>
        <dbReference type="Proteomes" id="UP000886653"/>
    </source>
</evidence>
<evidence type="ECO:0000313" key="12">
    <source>
        <dbReference type="EMBL" id="KAG0140532.1"/>
    </source>
</evidence>
<keyword evidence="9" id="KW-1015">Disulfide bond</keyword>
<dbReference type="Proteomes" id="UP000886653">
    <property type="component" value="Unassembled WGS sequence"/>
</dbReference>
<dbReference type="InterPro" id="IPR036811">
    <property type="entry name" value="Ubol_cytC_Rdtase_hinge_dom_sf"/>
</dbReference>
<keyword evidence="4" id="KW-0679">Respiratory chain</keyword>
<organism evidence="12 13">
    <name type="scientific">Cronartium quercuum f. sp. fusiforme G11</name>
    <dbReference type="NCBI Taxonomy" id="708437"/>
    <lineage>
        <taxon>Eukaryota</taxon>
        <taxon>Fungi</taxon>
        <taxon>Dikarya</taxon>
        <taxon>Basidiomycota</taxon>
        <taxon>Pucciniomycotina</taxon>
        <taxon>Pucciniomycetes</taxon>
        <taxon>Pucciniales</taxon>
        <taxon>Coleosporiaceae</taxon>
        <taxon>Cronartium</taxon>
    </lineage>
</organism>
<feature type="compositionally biased region" description="Acidic residues" evidence="10">
    <location>
        <begin position="39"/>
        <end position="54"/>
    </location>
</feature>
<keyword evidence="7" id="KW-0496">Mitochondrion</keyword>
<comment type="similarity">
    <text evidence="2">Belongs to the UQCRH/QCR6 family.</text>
</comment>
<evidence type="ECO:0000256" key="8">
    <source>
        <dbReference type="ARBA" id="ARBA00023136"/>
    </source>
</evidence>
<dbReference type="AlphaFoldDB" id="A0A9P6N7P7"/>
<keyword evidence="13" id="KW-1185">Reference proteome</keyword>
<keyword evidence="8" id="KW-0472">Membrane</keyword>
<evidence type="ECO:0000256" key="4">
    <source>
        <dbReference type="ARBA" id="ARBA00022660"/>
    </source>
</evidence>
<dbReference type="PANTHER" id="PTHR15336:SF0">
    <property type="entry name" value="CYTOCHROME B-C1 COMPLEX SUBUNIT 6, MITOCHONDRIAL"/>
    <property type="match status" value="1"/>
</dbReference>
<reference evidence="12" key="1">
    <citation type="submission" date="2013-11" db="EMBL/GenBank/DDBJ databases">
        <title>Genome sequence of the fusiform rust pathogen reveals effectors for host alternation and coevolution with pine.</title>
        <authorList>
            <consortium name="DOE Joint Genome Institute"/>
            <person name="Smith K."/>
            <person name="Pendleton A."/>
            <person name="Kubisiak T."/>
            <person name="Anderson C."/>
            <person name="Salamov A."/>
            <person name="Aerts A."/>
            <person name="Riley R."/>
            <person name="Clum A."/>
            <person name="Lindquist E."/>
            <person name="Ence D."/>
            <person name="Campbell M."/>
            <person name="Kronenberg Z."/>
            <person name="Feau N."/>
            <person name="Dhillon B."/>
            <person name="Hamelin R."/>
            <person name="Burleigh J."/>
            <person name="Smith J."/>
            <person name="Yandell M."/>
            <person name="Nelson C."/>
            <person name="Grigoriev I."/>
            <person name="Davis J."/>
        </authorList>
    </citation>
    <scope>NUCLEOTIDE SEQUENCE</scope>
    <source>
        <strain evidence="12">G11</strain>
    </source>
</reference>
<protein>
    <recommendedName>
        <fullName evidence="11">Ubiquinol-cytochrome C reductase hinge domain-containing protein</fullName>
    </recommendedName>
</protein>
<dbReference type="GO" id="GO:0006122">
    <property type="term" value="P:mitochondrial electron transport, ubiquinol to cytochrome c"/>
    <property type="evidence" value="ECO:0007669"/>
    <property type="project" value="InterPro"/>
</dbReference>
<dbReference type="InterPro" id="IPR003422">
    <property type="entry name" value="Cyt_b-c1_6"/>
</dbReference>
<keyword evidence="3" id="KW-0813">Transport</keyword>
<feature type="region of interest" description="Disordered" evidence="10">
    <location>
        <begin position="26"/>
        <end position="60"/>
    </location>
</feature>
<comment type="caution">
    <text evidence="12">The sequence shown here is derived from an EMBL/GenBank/DDBJ whole genome shotgun (WGS) entry which is preliminary data.</text>
</comment>
<evidence type="ECO:0000256" key="9">
    <source>
        <dbReference type="ARBA" id="ARBA00023157"/>
    </source>
</evidence>
<sequence length="116" mass="12716">MSSTPSTFGAACSEFIGTVLGHLVPTVSADTSAPSSEEEKVEEAEEEEEDEPEDPSPAIRDECAETKCSKYKHHFDHCQERVQGKAEKGEDCVEELFHLMHCVDGCAVPKVFSKLV</sequence>
<evidence type="ECO:0000256" key="6">
    <source>
        <dbReference type="ARBA" id="ARBA00022982"/>
    </source>
</evidence>
<evidence type="ECO:0000256" key="3">
    <source>
        <dbReference type="ARBA" id="ARBA00022448"/>
    </source>
</evidence>
<dbReference type="Pfam" id="PF02320">
    <property type="entry name" value="UCR_hinge"/>
    <property type="match status" value="1"/>
</dbReference>
<evidence type="ECO:0000256" key="10">
    <source>
        <dbReference type="SAM" id="MobiDB-lite"/>
    </source>
</evidence>
<dbReference type="EMBL" id="MU167437">
    <property type="protein sequence ID" value="KAG0140532.1"/>
    <property type="molecule type" value="Genomic_DNA"/>
</dbReference>
<dbReference type="Gene3D" id="1.10.287.20">
    <property type="entry name" value="Ubiquinol-cytochrome C reductase hinge domain"/>
    <property type="match status" value="1"/>
</dbReference>
<accession>A0A9P6N7P7</accession>
<feature type="domain" description="Ubiquinol-cytochrome C reductase hinge" evidence="11">
    <location>
        <begin position="54"/>
        <end position="115"/>
    </location>
</feature>
<comment type="subcellular location">
    <subcellularLocation>
        <location evidence="1">Mitochondrion inner membrane</location>
        <topology evidence="1">Peripheral membrane protein</topology>
        <orientation evidence="1">Intermembrane side</orientation>
    </subcellularLocation>
</comment>
<dbReference type="FunFam" id="1.10.287.20:FF:000001">
    <property type="entry name" value="Cytochrome b-c1 complex subunit 6"/>
    <property type="match status" value="1"/>
</dbReference>
<evidence type="ECO:0000259" key="11">
    <source>
        <dbReference type="Pfam" id="PF02320"/>
    </source>
</evidence>
<dbReference type="GO" id="GO:0005743">
    <property type="term" value="C:mitochondrial inner membrane"/>
    <property type="evidence" value="ECO:0007669"/>
    <property type="project" value="UniProtKB-SubCell"/>
</dbReference>
<gene>
    <name evidence="12" type="ORF">CROQUDRAFT_674603</name>
</gene>
<dbReference type="PANTHER" id="PTHR15336">
    <property type="entry name" value="UBIQUINOL-CYTOCHROME C REDUCTASE COMPLEX 7.8 KDA PROTEIN"/>
    <property type="match status" value="1"/>
</dbReference>
<keyword evidence="6" id="KW-0249">Electron transport</keyword>
<evidence type="ECO:0000256" key="5">
    <source>
        <dbReference type="ARBA" id="ARBA00022792"/>
    </source>
</evidence>
<keyword evidence="5" id="KW-0999">Mitochondrion inner membrane</keyword>
<dbReference type="SUPFAM" id="SSF81531">
    <property type="entry name" value="Non-heme 11 kDa protein of cytochrome bc1 complex (Ubiquinol-cytochrome c reductase)"/>
    <property type="match status" value="1"/>
</dbReference>
<evidence type="ECO:0000256" key="7">
    <source>
        <dbReference type="ARBA" id="ARBA00023128"/>
    </source>
</evidence>
<proteinExistence type="inferred from homology"/>
<name>A0A9P6N7P7_9BASI</name>
<evidence type="ECO:0000256" key="2">
    <source>
        <dbReference type="ARBA" id="ARBA00006498"/>
    </source>
</evidence>
<dbReference type="InterPro" id="IPR023184">
    <property type="entry name" value="Ubol_cytC_Rdtase_hinge_dom"/>
</dbReference>
<evidence type="ECO:0000256" key="1">
    <source>
        <dbReference type="ARBA" id="ARBA00004137"/>
    </source>
</evidence>